<keyword evidence="1" id="KW-0804">Transcription</keyword>
<dbReference type="EMBL" id="JABKKE010000005">
    <property type="protein sequence ID" value="NPE13594.1"/>
    <property type="molecule type" value="Genomic_DNA"/>
</dbReference>
<evidence type="ECO:0000259" key="2">
    <source>
        <dbReference type="Pfam" id="PF02357"/>
    </source>
</evidence>
<keyword evidence="4" id="KW-1185">Reference proteome</keyword>
<reference evidence="3 4" key="1">
    <citation type="submission" date="2020-05" db="EMBL/GenBank/DDBJ databases">
        <title>Distinct polysaccharide utilization as determinants for interspecies competition between intestinal Prevotella spp.</title>
        <authorList>
            <person name="Galvez E.J.C."/>
            <person name="Iljazovic A."/>
            <person name="Strowig T."/>
        </authorList>
    </citation>
    <scope>NUCLEOTIDE SEQUENCE [LARGE SCALE GENOMIC DNA]</scope>
    <source>
        <strain evidence="3 4">PROD</strain>
    </source>
</reference>
<dbReference type="Proteomes" id="UP001193734">
    <property type="component" value="Unassembled WGS sequence"/>
</dbReference>
<organism evidence="3 4">
    <name type="scientific">Xylanibacter rodentium</name>
    <dbReference type="NCBI Taxonomy" id="2736289"/>
    <lineage>
        <taxon>Bacteria</taxon>
        <taxon>Pseudomonadati</taxon>
        <taxon>Bacteroidota</taxon>
        <taxon>Bacteroidia</taxon>
        <taxon>Bacteroidales</taxon>
        <taxon>Prevotellaceae</taxon>
        <taxon>Xylanibacter</taxon>
    </lineage>
</organism>
<dbReference type="CDD" id="cd09895">
    <property type="entry name" value="NGN_SP_UpxY"/>
    <property type="match status" value="1"/>
</dbReference>
<dbReference type="SUPFAM" id="SSF82679">
    <property type="entry name" value="N-utilization substance G protein NusG, N-terminal domain"/>
    <property type="match status" value="1"/>
</dbReference>
<dbReference type="NCBIfam" id="NF033644">
    <property type="entry name" value="antiterm_UpxY"/>
    <property type="match status" value="1"/>
</dbReference>
<dbReference type="Gene3D" id="3.30.70.940">
    <property type="entry name" value="NusG, N-terminal domain"/>
    <property type="match status" value="1"/>
</dbReference>
<name>A0ABX2ASY5_9BACT</name>
<accession>A0ABX2ASY5</accession>
<dbReference type="InterPro" id="IPR006645">
    <property type="entry name" value="NGN-like_dom"/>
</dbReference>
<evidence type="ECO:0000313" key="4">
    <source>
        <dbReference type="Proteomes" id="UP001193734"/>
    </source>
</evidence>
<evidence type="ECO:0000256" key="1">
    <source>
        <dbReference type="ARBA" id="ARBA00023163"/>
    </source>
</evidence>
<sequence>MDKPDVPQSHFFDDASRCFCTENRFASERKQWFVMRDLKRSNAKVPAYLLLASMQVEVFTPMKWVLRIRAGKRVREQIPFISDLLFVHDTAEALNPIVSKTPTLQYRYRKGGAYCEPVTVPDRDMQRFIHAIGTTESPRFYLPEEITPSMYGRRIRIVGGPLDGYEGSLITTRGSRVKRLLVELPRLLAVGVEVSPEYVQVVG</sequence>
<protein>
    <submittedName>
        <fullName evidence="3">UpxY family transcription antiterminator</fullName>
    </submittedName>
</protein>
<dbReference type="InterPro" id="IPR036735">
    <property type="entry name" value="NGN_dom_sf"/>
</dbReference>
<dbReference type="Pfam" id="PF02357">
    <property type="entry name" value="NusG"/>
    <property type="match status" value="1"/>
</dbReference>
<gene>
    <name evidence="3" type="ORF">HPS55_04495</name>
</gene>
<evidence type="ECO:0000313" key="3">
    <source>
        <dbReference type="EMBL" id="NPE13594.1"/>
    </source>
</evidence>
<comment type="caution">
    <text evidence="3">The sequence shown here is derived from an EMBL/GenBank/DDBJ whole genome shotgun (WGS) entry which is preliminary data.</text>
</comment>
<proteinExistence type="predicted"/>
<feature type="domain" description="NusG-like N-terminal" evidence="2">
    <location>
        <begin position="30"/>
        <end position="128"/>
    </location>
</feature>